<feature type="region of interest" description="Disordered" evidence="2">
    <location>
        <begin position="81"/>
        <end position="117"/>
    </location>
</feature>
<dbReference type="STRING" id="1802399.A3E39_03245"/>
<dbReference type="AlphaFoldDB" id="A0A1F7UNG8"/>
<name>A0A1F7UNG8_9BACT</name>
<comment type="caution">
    <text evidence="3">The sequence shown here is derived from an EMBL/GenBank/DDBJ whole genome shotgun (WGS) entry which is preliminary data.</text>
</comment>
<gene>
    <name evidence="3" type="ORF">A3E39_03245</name>
</gene>
<feature type="coiled-coil region" evidence="1">
    <location>
        <begin position="2"/>
        <end position="36"/>
    </location>
</feature>
<evidence type="ECO:0008006" key="5">
    <source>
        <dbReference type="Google" id="ProtNLM"/>
    </source>
</evidence>
<sequence>MSKTIDEKLNERLDEIERLKKEIAEKRDRLLKLTGLLENAPKGKMPDNFSYKEAILRIFRENPDQELRIRAVVKEIQKRDGFQPDPKVVQSSMNNLDGKELTKIKEEGKRGTFKLKQ</sequence>
<evidence type="ECO:0000313" key="4">
    <source>
        <dbReference type="Proteomes" id="UP000176603"/>
    </source>
</evidence>
<accession>A0A1F7UNG8</accession>
<feature type="compositionally biased region" description="Basic and acidic residues" evidence="2">
    <location>
        <begin position="97"/>
        <end position="110"/>
    </location>
</feature>
<protein>
    <recommendedName>
        <fullName evidence="5">HTH HARE-type domain-containing protein</fullName>
    </recommendedName>
</protein>
<evidence type="ECO:0000256" key="1">
    <source>
        <dbReference type="SAM" id="Coils"/>
    </source>
</evidence>
<keyword evidence="1" id="KW-0175">Coiled coil</keyword>
<proteinExistence type="predicted"/>
<reference evidence="3 4" key="1">
    <citation type="journal article" date="2016" name="Nat. Commun.">
        <title>Thousands of microbial genomes shed light on interconnected biogeochemical processes in an aquifer system.</title>
        <authorList>
            <person name="Anantharaman K."/>
            <person name="Brown C.T."/>
            <person name="Hug L.A."/>
            <person name="Sharon I."/>
            <person name="Castelle C.J."/>
            <person name="Probst A.J."/>
            <person name="Thomas B.C."/>
            <person name="Singh A."/>
            <person name="Wilkins M.J."/>
            <person name="Karaoz U."/>
            <person name="Brodie E.L."/>
            <person name="Williams K.H."/>
            <person name="Hubbard S.S."/>
            <person name="Banfield J.F."/>
        </authorList>
    </citation>
    <scope>NUCLEOTIDE SEQUENCE [LARGE SCALE GENOMIC DNA]</scope>
</reference>
<evidence type="ECO:0000256" key="2">
    <source>
        <dbReference type="SAM" id="MobiDB-lite"/>
    </source>
</evidence>
<dbReference type="Proteomes" id="UP000176603">
    <property type="component" value="Unassembled WGS sequence"/>
</dbReference>
<organism evidence="3 4">
    <name type="scientific">Candidatus Uhrbacteria bacterium RIFCSPHIGHO2_12_FULL_60_25</name>
    <dbReference type="NCBI Taxonomy" id="1802399"/>
    <lineage>
        <taxon>Bacteria</taxon>
        <taxon>Candidatus Uhriibacteriota</taxon>
    </lineage>
</organism>
<evidence type="ECO:0000313" key="3">
    <source>
        <dbReference type="EMBL" id="OGL79799.1"/>
    </source>
</evidence>
<dbReference type="EMBL" id="MGEH01000001">
    <property type="protein sequence ID" value="OGL79799.1"/>
    <property type="molecule type" value="Genomic_DNA"/>
</dbReference>